<sequence>MEQTRVVVMLSNTNSDQDPTEKGGDTFSGPATGRPHSMSSAGDTFQYGGQVNVLDERTLRLLYCQNASRPHLLLAQKFRFDVLTTQEKGDEIPALMHCLFVDQRDGFVMHLRVERECHLMFLLDTLVIQVNGKLQREGLRLERGIVRFRKLLEEERNSSAGNSMQTQCAFTDSHGLMVWLLNQYRMRADLSTGPGHEALEVEYVVERSETGVSFTVRLYVLLVALEELSVTSMCGLRCYFSDDLMTSSVVGTELISFMHHAANQPRSNPLYMLLLVHVMARSSQMDAKNVQLLSLAHLATQQRSPQPDTMASSTSFAQLHQLENCQREINDRFKLVHGCLLQYIQQAEQLKRYRQRFDEQLAQFEGLLHQIADTEFGHMLQASQANLKQMTDLMDNHS</sequence>
<reference evidence="2 3" key="1">
    <citation type="journal article" date="2007" name="Nature">
        <title>Evolution of genes and genomes on the Drosophila phylogeny.</title>
        <authorList>
            <consortium name="Drosophila 12 Genomes Consortium"/>
            <person name="Clark A.G."/>
            <person name="Eisen M.B."/>
            <person name="Smith D.R."/>
            <person name="Bergman C.M."/>
            <person name="Oliver B."/>
            <person name="Markow T.A."/>
            <person name="Kaufman T.C."/>
            <person name="Kellis M."/>
            <person name="Gelbart W."/>
            <person name="Iyer V.N."/>
            <person name="Pollard D.A."/>
            <person name="Sackton T.B."/>
            <person name="Larracuente A.M."/>
            <person name="Singh N.D."/>
            <person name="Abad J.P."/>
            <person name="Abt D.N."/>
            <person name="Adryan B."/>
            <person name="Aguade M."/>
            <person name="Akashi H."/>
            <person name="Anderson W.W."/>
            <person name="Aquadro C.F."/>
            <person name="Ardell D.H."/>
            <person name="Arguello R."/>
            <person name="Artieri C.G."/>
            <person name="Barbash D.A."/>
            <person name="Barker D."/>
            <person name="Barsanti P."/>
            <person name="Batterham P."/>
            <person name="Batzoglou S."/>
            <person name="Begun D."/>
            <person name="Bhutkar A."/>
            <person name="Blanco E."/>
            <person name="Bosak S.A."/>
            <person name="Bradley R.K."/>
            <person name="Brand A.D."/>
            <person name="Brent M.R."/>
            <person name="Brooks A.N."/>
            <person name="Brown R.H."/>
            <person name="Butlin R.K."/>
            <person name="Caggese C."/>
            <person name="Calvi B.R."/>
            <person name="Bernardo de Carvalho A."/>
            <person name="Caspi A."/>
            <person name="Castrezana S."/>
            <person name="Celniker S.E."/>
            <person name="Chang J.L."/>
            <person name="Chapple C."/>
            <person name="Chatterji S."/>
            <person name="Chinwalla A."/>
            <person name="Civetta A."/>
            <person name="Clifton S.W."/>
            <person name="Comeron J.M."/>
            <person name="Costello J.C."/>
            <person name="Coyne J.A."/>
            <person name="Daub J."/>
            <person name="David R.G."/>
            <person name="Delcher A.L."/>
            <person name="Delehaunty K."/>
            <person name="Do C.B."/>
            <person name="Ebling H."/>
            <person name="Edwards K."/>
            <person name="Eickbush T."/>
            <person name="Evans J.D."/>
            <person name="Filipski A."/>
            <person name="Findeiss S."/>
            <person name="Freyhult E."/>
            <person name="Fulton L."/>
            <person name="Fulton R."/>
            <person name="Garcia A.C."/>
            <person name="Gardiner A."/>
            <person name="Garfield D.A."/>
            <person name="Garvin B.E."/>
            <person name="Gibson G."/>
            <person name="Gilbert D."/>
            <person name="Gnerre S."/>
            <person name="Godfrey J."/>
            <person name="Good R."/>
            <person name="Gotea V."/>
            <person name="Gravely B."/>
            <person name="Greenberg A.J."/>
            <person name="Griffiths-Jones S."/>
            <person name="Gross S."/>
            <person name="Guigo R."/>
            <person name="Gustafson E.A."/>
            <person name="Haerty W."/>
            <person name="Hahn M.W."/>
            <person name="Halligan D.L."/>
            <person name="Halpern A.L."/>
            <person name="Halter G.M."/>
            <person name="Han M.V."/>
            <person name="Heger A."/>
            <person name="Hillier L."/>
            <person name="Hinrichs A.S."/>
            <person name="Holmes I."/>
            <person name="Hoskins R.A."/>
            <person name="Hubisz M.J."/>
            <person name="Hultmark D."/>
            <person name="Huntley M.A."/>
            <person name="Jaffe D.B."/>
            <person name="Jagadeeshan S."/>
            <person name="Jeck W.R."/>
            <person name="Johnson J."/>
            <person name="Jones C.D."/>
            <person name="Jordan W.C."/>
            <person name="Karpen G.H."/>
            <person name="Kataoka E."/>
            <person name="Keightley P.D."/>
            <person name="Kheradpour P."/>
            <person name="Kirkness E.F."/>
            <person name="Koerich L.B."/>
            <person name="Kristiansen K."/>
            <person name="Kudrna D."/>
            <person name="Kulathinal R.J."/>
            <person name="Kumar S."/>
            <person name="Kwok R."/>
            <person name="Lander E."/>
            <person name="Langley C.H."/>
            <person name="Lapoint R."/>
            <person name="Lazzaro B.P."/>
            <person name="Lee S.J."/>
            <person name="Levesque L."/>
            <person name="Li R."/>
            <person name="Lin C.F."/>
            <person name="Lin M.F."/>
            <person name="Lindblad-Toh K."/>
            <person name="Llopart A."/>
            <person name="Long M."/>
            <person name="Low L."/>
            <person name="Lozovsky E."/>
            <person name="Lu J."/>
            <person name="Luo M."/>
            <person name="Machado C.A."/>
            <person name="Makalowski W."/>
            <person name="Marzo M."/>
            <person name="Matsuda M."/>
            <person name="Matzkin L."/>
            <person name="McAllister B."/>
            <person name="McBride C.S."/>
            <person name="McKernan B."/>
            <person name="McKernan K."/>
            <person name="Mendez-Lago M."/>
            <person name="Minx P."/>
            <person name="Mollenhauer M.U."/>
            <person name="Montooth K."/>
            <person name="Mount S.M."/>
            <person name="Mu X."/>
            <person name="Myers E."/>
            <person name="Negre B."/>
            <person name="Newfeld S."/>
            <person name="Nielsen R."/>
            <person name="Noor M.A."/>
            <person name="O'Grady P."/>
            <person name="Pachter L."/>
            <person name="Papaceit M."/>
            <person name="Parisi M.J."/>
            <person name="Parisi M."/>
            <person name="Parts L."/>
            <person name="Pedersen J.S."/>
            <person name="Pesole G."/>
            <person name="Phillippy A.M."/>
            <person name="Ponting C.P."/>
            <person name="Pop M."/>
            <person name="Porcelli D."/>
            <person name="Powell J.R."/>
            <person name="Prohaska S."/>
            <person name="Pruitt K."/>
            <person name="Puig M."/>
            <person name="Quesneville H."/>
            <person name="Ram K.R."/>
            <person name="Rand D."/>
            <person name="Rasmussen M.D."/>
            <person name="Reed L.K."/>
            <person name="Reenan R."/>
            <person name="Reily A."/>
            <person name="Remington K.A."/>
            <person name="Rieger T.T."/>
            <person name="Ritchie M.G."/>
            <person name="Robin C."/>
            <person name="Rogers Y.H."/>
            <person name="Rohde C."/>
            <person name="Rozas J."/>
            <person name="Rubenfield M.J."/>
            <person name="Ruiz A."/>
            <person name="Russo S."/>
            <person name="Salzberg S.L."/>
            <person name="Sanchez-Gracia A."/>
            <person name="Saranga D.J."/>
            <person name="Sato H."/>
            <person name="Schaeffer S.W."/>
            <person name="Schatz M.C."/>
            <person name="Schlenke T."/>
            <person name="Schwartz R."/>
            <person name="Segarra C."/>
            <person name="Singh R.S."/>
            <person name="Sirot L."/>
            <person name="Sirota M."/>
            <person name="Sisneros N.B."/>
            <person name="Smith C.D."/>
            <person name="Smith T.F."/>
            <person name="Spieth J."/>
            <person name="Stage D.E."/>
            <person name="Stark A."/>
            <person name="Stephan W."/>
            <person name="Strausberg R.L."/>
            <person name="Strempel S."/>
            <person name="Sturgill D."/>
            <person name="Sutton G."/>
            <person name="Sutton G.G."/>
            <person name="Tao W."/>
            <person name="Teichmann S."/>
            <person name="Tobari Y.N."/>
            <person name="Tomimura Y."/>
            <person name="Tsolas J.M."/>
            <person name="Valente V.L."/>
            <person name="Venter E."/>
            <person name="Venter J.C."/>
            <person name="Vicario S."/>
            <person name="Vieira F.G."/>
            <person name="Vilella A.J."/>
            <person name="Villasante A."/>
            <person name="Walenz B."/>
            <person name="Wang J."/>
            <person name="Wasserman M."/>
            <person name="Watts T."/>
            <person name="Wilson D."/>
            <person name="Wilson R.K."/>
            <person name="Wing R.A."/>
            <person name="Wolfner M.F."/>
            <person name="Wong A."/>
            <person name="Wong G.K."/>
            <person name="Wu C.I."/>
            <person name="Wu G."/>
            <person name="Yamamoto D."/>
            <person name="Yang H.P."/>
            <person name="Yang S.P."/>
            <person name="Yorke J.A."/>
            <person name="Yoshida K."/>
            <person name="Zdobnov E."/>
            <person name="Zhang P."/>
            <person name="Zhang Y."/>
            <person name="Zimin A.V."/>
            <person name="Baldwin J."/>
            <person name="Abdouelleil A."/>
            <person name="Abdulkadir J."/>
            <person name="Abebe A."/>
            <person name="Abera B."/>
            <person name="Abreu J."/>
            <person name="Acer S.C."/>
            <person name="Aftuck L."/>
            <person name="Alexander A."/>
            <person name="An P."/>
            <person name="Anderson E."/>
            <person name="Anderson S."/>
            <person name="Arachi H."/>
            <person name="Azer M."/>
            <person name="Bachantsang P."/>
            <person name="Barry A."/>
            <person name="Bayul T."/>
            <person name="Berlin A."/>
            <person name="Bessette D."/>
            <person name="Bloom T."/>
            <person name="Blye J."/>
            <person name="Boguslavskiy L."/>
            <person name="Bonnet C."/>
            <person name="Boukhgalter B."/>
            <person name="Bourzgui I."/>
            <person name="Brown A."/>
            <person name="Cahill P."/>
            <person name="Channer S."/>
            <person name="Cheshatsang Y."/>
            <person name="Chuda L."/>
            <person name="Citroen M."/>
            <person name="Collymore A."/>
            <person name="Cooke P."/>
            <person name="Costello M."/>
            <person name="D'Aco K."/>
            <person name="Daza R."/>
            <person name="De Haan G."/>
            <person name="DeGray S."/>
            <person name="DeMaso C."/>
            <person name="Dhargay N."/>
            <person name="Dooley K."/>
            <person name="Dooley E."/>
            <person name="Doricent M."/>
            <person name="Dorje P."/>
            <person name="Dorjee K."/>
            <person name="Dupes A."/>
            <person name="Elong R."/>
            <person name="Falk J."/>
            <person name="Farina A."/>
            <person name="Faro S."/>
            <person name="Ferguson D."/>
            <person name="Fisher S."/>
            <person name="Foley C.D."/>
            <person name="Franke A."/>
            <person name="Friedrich D."/>
            <person name="Gadbois L."/>
            <person name="Gearin G."/>
            <person name="Gearin C.R."/>
            <person name="Giannoukos G."/>
            <person name="Goode T."/>
            <person name="Graham J."/>
            <person name="Grandbois E."/>
            <person name="Grewal S."/>
            <person name="Gyaltsen K."/>
            <person name="Hafez N."/>
            <person name="Hagos B."/>
            <person name="Hall J."/>
            <person name="Henson C."/>
            <person name="Hollinger A."/>
            <person name="Honan T."/>
            <person name="Huard M.D."/>
            <person name="Hughes L."/>
            <person name="Hurhula B."/>
            <person name="Husby M.E."/>
            <person name="Kamat A."/>
            <person name="Kanga B."/>
            <person name="Kashin S."/>
            <person name="Khazanovich D."/>
            <person name="Kisner P."/>
            <person name="Lance K."/>
            <person name="Lara M."/>
            <person name="Lee W."/>
            <person name="Lennon N."/>
            <person name="Letendre F."/>
            <person name="LeVine R."/>
            <person name="Lipovsky A."/>
            <person name="Liu X."/>
            <person name="Liu J."/>
            <person name="Liu S."/>
            <person name="Lokyitsang T."/>
            <person name="Lokyitsang Y."/>
            <person name="Lubonja R."/>
            <person name="Lui A."/>
            <person name="MacDonald P."/>
            <person name="Magnisalis V."/>
            <person name="Maru K."/>
            <person name="Matthews C."/>
            <person name="McCusker W."/>
            <person name="McDonough S."/>
            <person name="Mehta T."/>
            <person name="Meldrim J."/>
            <person name="Meneus L."/>
            <person name="Mihai O."/>
            <person name="Mihalev A."/>
            <person name="Mihova T."/>
            <person name="Mittelman R."/>
            <person name="Mlenga V."/>
            <person name="Montmayeur A."/>
            <person name="Mulrain L."/>
            <person name="Navidi A."/>
            <person name="Naylor J."/>
            <person name="Negash T."/>
            <person name="Nguyen T."/>
            <person name="Nguyen N."/>
            <person name="Nicol R."/>
            <person name="Norbu C."/>
            <person name="Norbu N."/>
            <person name="Novod N."/>
            <person name="O'Neill B."/>
            <person name="Osman S."/>
            <person name="Markiewicz E."/>
            <person name="Oyono O.L."/>
            <person name="Patti C."/>
            <person name="Phunkhang P."/>
            <person name="Pierre F."/>
            <person name="Priest M."/>
            <person name="Raghuraman S."/>
            <person name="Rege F."/>
            <person name="Reyes R."/>
            <person name="Rise C."/>
            <person name="Rogov P."/>
            <person name="Ross K."/>
            <person name="Ryan E."/>
            <person name="Settipalli S."/>
            <person name="Shea T."/>
            <person name="Sherpa N."/>
            <person name="Shi L."/>
            <person name="Shih D."/>
            <person name="Sparrow T."/>
            <person name="Spaulding J."/>
            <person name="Stalker J."/>
            <person name="Stange-Thomann N."/>
            <person name="Stavropoulos S."/>
            <person name="Stone C."/>
            <person name="Strader C."/>
            <person name="Tesfaye S."/>
            <person name="Thomson T."/>
            <person name="Thoulutsang Y."/>
            <person name="Thoulutsang D."/>
            <person name="Topham K."/>
            <person name="Topping I."/>
            <person name="Tsamla T."/>
            <person name="Vassiliev H."/>
            <person name="Vo A."/>
            <person name="Wangchuk T."/>
            <person name="Wangdi T."/>
            <person name="Weiand M."/>
            <person name="Wilkinson J."/>
            <person name="Wilson A."/>
            <person name="Yadav S."/>
            <person name="Young G."/>
            <person name="Yu Q."/>
            <person name="Zembek L."/>
            <person name="Zhong D."/>
            <person name="Zimmer A."/>
            <person name="Zwirko Z."/>
            <person name="Jaffe D.B."/>
            <person name="Alvarez P."/>
            <person name="Brockman W."/>
            <person name="Butler J."/>
            <person name="Chin C."/>
            <person name="Gnerre S."/>
            <person name="Grabherr M."/>
            <person name="Kleber M."/>
            <person name="Mauceli E."/>
            <person name="MacCallum I."/>
        </authorList>
    </citation>
    <scope>NUCLEOTIDE SEQUENCE [LARGE SCALE GENOMIC DNA]</scope>
    <source>
        <strain evidence="3">Tucson 14024-0371.13</strain>
    </source>
</reference>
<name>B3M093_DROAN</name>
<dbReference type="eggNOG" id="ENOG502TA05">
    <property type="taxonomic scope" value="Eukaryota"/>
</dbReference>
<dbReference type="AlphaFoldDB" id="B3M093"/>
<dbReference type="EMBL" id="CH902617">
    <property type="protein sequence ID" value="EDV42050.1"/>
    <property type="molecule type" value="Genomic_DNA"/>
</dbReference>
<dbReference type="GeneID" id="6499984"/>
<dbReference type="KEGG" id="dan:6499984"/>
<evidence type="ECO:0000313" key="2">
    <source>
        <dbReference type="EMBL" id="EDV42050.1"/>
    </source>
</evidence>
<feature type="region of interest" description="Disordered" evidence="1">
    <location>
        <begin position="11"/>
        <end position="44"/>
    </location>
</feature>
<accession>B3M093</accession>
<dbReference type="HOGENOM" id="CLU_693115_0_0_1"/>
<evidence type="ECO:0000313" key="3">
    <source>
        <dbReference type="Proteomes" id="UP000007801"/>
    </source>
</evidence>
<dbReference type="OMA" id="GSQVNCK"/>
<gene>
    <name evidence="2" type="primary">Dana\GF17197</name>
    <name evidence="2" type="synonym">dana_GLEANR_18463</name>
    <name evidence="2" type="ORF">GF17197</name>
</gene>
<proteinExistence type="predicted"/>
<keyword evidence="3" id="KW-1185">Reference proteome</keyword>
<dbReference type="InParanoid" id="B3M093"/>
<evidence type="ECO:0000256" key="1">
    <source>
        <dbReference type="SAM" id="MobiDB-lite"/>
    </source>
</evidence>
<dbReference type="OrthoDB" id="7817868at2759"/>
<dbReference type="Proteomes" id="UP000007801">
    <property type="component" value="Unassembled WGS sequence"/>
</dbReference>
<organism evidence="2 3">
    <name type="scientific">Drosophila ananassae</name>
    <name type="common">Fruit fly</name>
    <dbReference type="NCBI Taxonomy" id="7217"/>
    <lineage>
        <taxon>Eukaryota</taxon>
        <taxon>Metazoa</taxon>
        <taxon>Ecdysozoa</taxon>
        <taxon>Arthropoda</taxon>
        <taxon>Hexapoda</taxon>
        <taxon>Insecta</taxon>
        <taxon>Pterygota</taxon>
        <taxon>Neoptera</taxon>
        <taxon>Endopterygota</taxon>
        <taxon>Diptera</taxon>
        <taxon>Brachycera</taxon>
        <taxon>Muscomorpha</taxon>
        <taxon>Ephydroidea</taxon>
        <taxon>Drosophilidae</taxon>
        <taxon>Drosophila</taxon>
        <taxon>Sophophora</taxon>
    </lineage>
</organism>
<protein>
    <submittedName>
        <fullName evidence="2">Uncharacterized protein</fullName>
    </submittedName>
</protein>